<feature type="non-terminal residue" evidence="1">
    <location>
        <position position="1"/>
    </location>
</feature>
<organism evidence="1">
    <name type="scientific">marine metagenome</name>
    <dbReference type="NCBI Taxonomy" id="408172"/>
    <lineage>
        <taxon>unclassified sequences</taxon>
        <taxon>metagenomes</taxon>
        <taxon>ecological metagenomes</taxon>
    </lineage>
</organism>
<gene>
    <name evidence="1" type="ORF">METZ01_LOCUS247389</name>
</gene>
<sequence length="37" mass="4225">NIINTNENPKENKNNGAKFIFLLSTNSFNDCPEIKEI</sequence>
<protein>
    <submittedName>
        <fullName evidence="1">Uncharacterized protein</fullName>
    </submittedName>
</protein>
<dbReference type="AlphaFoldDB" id="A0A382I553"/>
<accession>A0A382I553</accession>
<evidence type="ECO:0000313" key="1">
    <source>
        <dbReference type="EMBL" id="SVB94535.1"/>
    </source>
</evidence>
<dbReference type="EMBL" id="UINC01065165">
    <property type="protein sequence ID" value="SVB94535.1"/>
    <property type="molecule type" value="Genomic_DNA"/>
</dbReference>
<name>A0A382I553_9ZZZZ</name>
<reference evidence="1" key="1">
    <citation type="submission" date="2018-05" db="EMBL/GenBank/DDBJ databases">
        <authorList>
            <person name="Lanie J.A."/>
            <person name="Ng W.-L."/>
            <person name="Kazmierczak K.M."/>
            <person name="Andrzejewski T.M."/>
            <person name="Davidsen T.M."/>
            <person name="Wayne K.J."/>
            <person name="Tettelin H."/>
            <person name="Glass J.I."/>
            <person name="Rusch D."/>
            <person name="Podicherti R."/>
            <person name="Tsui H.-C.T."/>
            <person name="Winkler M.E."/>
        </authorList>
    </citation>
    <scope>NUCLEOTIDE SEQUENCE</scope>
</reference>
<proteinExistence type="predicted"/>